<proteinExistence type="inferred from homology"/>
<dbReference type="InterPro" id="IPR006016">
    <property type="entry name" value="UspA"/>
</dbReference>
<dbReference type="PANTHER" id="PTHR46268:SF6">
    <property type="entry name" value="UNIVERSAL STRESS PROTEIN UP12"/>
    <property type="match status" value="1"/>
</dbReference>
<organism evidence="3 4">
    <name type="scientific">Mucilaginibacter aquatilis</name>
    <dbReference type="NCBI Taxonomy" id="1517760"/>
    <lineage>
        <taxon>Bacteria</taxon>
        <taxon>Pseudomonadati</taxon>
        <taxon>Bacteroidota</taxon>
        <taxon>Sphingobacteriia</taxon>
        <taxon>Sphingobacteriales</taxon>
        <taxon>Sphingobacteriaceae</taxon>
        <taxon>Mucilaginibacter</taxon>
    </lineage>
</organism>
<dbReference type="Gene3D" id="3.40.50.620">
    <property type="entry name" value="HUPs"/>
    <property type="match status" value="1"/>
</dbReference>
<dbReference type="InterPro" id="IPR014729">
    <property type="entry name" value="Rossmann-like_a/b/a_fold"/>
</dbReference>
<dbReference type="OrthoDB" id="9788959at2"/>
<reference evidence="3 4" key="1">
    <citation type="submission" date="2019-12" db="EMBL/GenBank/DDBJ databases">
        <title>Mucilaginibacter sp. HME9299 genome sequencing and assembly.</title>
        <authorList>
            <person name="Kang H."/>
            <person name="Kim H."/>
            <person name="Joh K."/>
        </authorList>
    </citation>
    <scope>NUCLEOTIDE SEQUENCE [LARGE SCALE GENOMIC DNA]</scope>
    <source>
        <strain evidence="3 4">HME9299</strain>
    </source>
</reference>
<name>A0A6I4I596_9SPHI</name>
<dbReference type="PRINTS" id="PR01438">
    <property type="entry name" value="UNVRSLSTRESS"/>
</dbReference>
<comment type="caution">
    <text evidence="3">The sequence shown here is derived from an EMBL/GenBank/DDBJ whole genome shotgun (WGS) entry which is preliminary data.</text>
</comment>
<evidence type="ECO:0000313" key="3">
    <source>
        <dbReference type="EMBL" id="MVN90270.1"/>
    </source>
</evidence>
<dbReference type="PANTHER" id="PTHR46268">
    <property type="entry name" value="STRESS RESPONSE PROTEIN NHAX"/>
    <property type="match status" value="1"/>
</dbReference>
<dbReference type="RefSeq" id="WP_157540033.1">
    <property type="nucleotide sequence ID" value="NZ_WQLA01000001.1"/>
</dbReference>
<accession>A0A6I4I596</accession>
<dbReference type="CDD" id="cd00293">
    <property type="entry name" value="USP-like"/>
    <property type="match status" value="1"/>
</dbReference>
<evidence type="ECO:0000256" key="1">
    <source>
        <dbReference type="ARBA" id="ARBA00008791"/>
    </source>
</evidence>
<dbReference type="SUPFAM" id="SSF52402">
    <property type="entry name" value="Adenine nucleotide alpha hydrolases-like"/>
    <property type="match status" value="1"/>
</dbReference>
<dbReference type="InterPro" id="IPR006015">
    <property type="entry name" value="Universal_stress_UspA"/>
</dbReference>
<dbReference type="Proteomes" id="UP000434850">
    <property type="component" value="Unassembled WGS sequence"/>
</dbReference>
<protein>
    <submittedName>
        <fullName evidence="3">Universal stress protein</fullName>
    </submittedName>
</protein>
<dbReference type="AlphaFoldDB" id="A0A6I4I596"/>
<comment type="similarity">
    <text evidence="1">Belongs to the universal stress protein A family.</text>
</comment>
<gene>
    <name evidence="3" type="ORF">GO816_03950</name>
</gene>
<feature type="domain" description="UspA" evidence="2">
    <location>
        <begin position="4"/>
        <end position="154"/>
    </location>
</feature>
<dbReference type="Pfam" id="PF00582">
    <property type="entry name" value="Usp"/>
    <property type="match status" value="1"/>
</dbReference>
<evidence type="ECO:0000313" key="4">
    <source>
        <dbReference type="Proteomes" id="UP000434850"/>
    </source>
</evidence>
<evidence type="ECO:0000259" key="2">
    <source>
        <dbReference type="Pfam" id="PF00582"/>
    </source>
</evidence>
<dbReference type="EMBL" id="WQLA01000001">
    <property type="protein sequence ID" value="MVN90270.1"/>
    <property type="molecule type" value="Genomic_DNA"/>
</dbReference>
<keyword evidence="4" id="KW-1185">Reference proteome</keyword>
<sequence length="161" mass="17136">MEINRILIGVDESKYSDHAAAYGFGLARKLGAAVAIVNIIEPVIAPVSPMTDTTFGLPFEGTADVTALDMVSAQNQSADSLLNRITQKYGEGIEVTQYTDHGAAADAIISCAAQFNAGMIILGTHHRSGFDRLFMGSVAEDVVRNADVPVLVVPLKDEKED</sequence>